<feature type="region of interest" description="Disordered" evidence="7">
    <location>
        <begin position="682"/>
        <end position="702"/>
    </location>
</feature>
<evidence type="ECO:0000313" key="9">
    <source>
        <dbReference type="Proteomes" id="UP001652661"/>
    </source>
</evidence>
<sequence>MRPQSGGGGRKHARITIATRGVPPPPPPPPQRRGRSQRRSQHPHHHSATVVITRKSGRRQSTTTIGQGSFTTSSSCKRLKMEKTPRYTQRERNMVLSYAAQYKDVIENKRTDAESNRKKDEVWLQIAKDFNSKVYHQRSAKQLRQLYKNMKLLLKKDLCGEDKSNHSFMDLLNTLSQQESVAQYIAEQLSPEGAGGGKQGGPGVQGNGHHGDDFDDSKVGLYIEGMDTDVIVIKSETISDNEQTDNGMDCLDDDDDDDCLSPKAPEVCLEEEDDVLFPTDLRQLQVASSGPGGVNSSSASSSCLPGNNNNNNNNGGSLNDPLRRAAASSPVCSTKTSASSSGSYVSTSKPDITIQTVGHIRVGSFANINKTPQNGNGASSSSGASGISLSNGITSGSNGSVLPLTAEQVQQHTLLNGLGLSAVNPPQSLQAAINVATAFVSATSSSVAAAAAGTNRRTPPTLQLPRLQRGNNNNNNNNAAATSVGNGNTNSSSGLHSNANGVQLLLNGNHHHQQQQQQQHQHHSHHHPHLSRDKTGGVAIGAAGSFNGYNGLAVTVPCGNLNTSSGAGSGSGISSANSSGINLVNNTAGSGEGTGRGVKRPHQDLMDSLKIEEAQRKIDLLNAQTDYWLTLTRKINSQEGGGPFSNPACPCHFPGASFLSPAVVQAAAAAAAASASSSSAAAAVASSSSGSANVKPTQDSGS</sequence>
<feature type="region of interest" description="Disordered" evidence="7">
    <location>
        <begin position="449"/>
        <end position="538"/>
    </location>
</feature>
<evidence type="ECO:0000256" key="1">
    <source>
        <dbReference type="ARBA" id="ARBA00011764"/>
    </source>
</evidence>
<protein>
    <recommendedName>
        <fullName evidence="2">Regulatory protein zeste</fullName>
    </recommendedName>
</protein>
<keyword evidence="3" id="KW-0805">Transcription regulation</keyword>
<feature type="compositionally biased region" description="Basic residues" evidence="7">
    <location>
        <begin position="520"/>
        <end position="529"/>
    </location>
</feature>
<feature type="region of interest" description="Disordered" evidence="7">
    <location>
        <begin position="286"/>
        <end position="348"/>
    </location>
</feature>
<dbReference type="GeneID" id="108080535"/>
<dbReference type="PANTHER" id="PTHR21411:SF0">
    <property type="entry name" value="REGULATORY PROTEIN ZESTE"/>
    <property type="match status" value="1"/>
</dbReference>
<reference evidence="10" key="1">
    <citation type="submission" date="2025-08" db="UniProtKB">
        <authorList>
            <consortium name="RefSeq"/>
        </authorList>
    </citation>
    <scope>IDENTIFICATION</scope>
    <source>
        <strain evidence="10">14028-0561.14</strain>
        <tissue evidence="10">Whole fly</tissue>
    </source>
</reference>
<evidence type="ECO:0000256" key="4">
    <source>
        <dbReference type="ARBA" id="ARBA00023125"/>
    </source>
</evidence>
<dbReference type="AlphaFoldDB" id="A0A6P4J8E6"/>
<feature type="domain" description="Myb/SANT-like DNA-binding" evidence="8">
    <location>
        <begin position="84"/>
        <end position="158"/>
    </location>
</feature>
<feature type="compositionally biased region" description="Low complexity" evidence="7">
    <location>
        <begin position="328"/>
        <end position="348"/>
    </location>
</feature>
<accession>A0A6P4J8E6</accession>
<feature type="region of interest" description="Disordered" evidence="7">
    <location>
        <begin position="237"/>
        <end position="257"/>
    </location>
</feature>
<feature type="compositionally biased region" description="Pro residues" evidence="7">
    <location>
        <begin position="22"/>
        <end position="31"/>
    </location>
</feature>
<organism evidence="9 10">
    <name type="scientific">Drosophila kikkawai</name>
    <name type="common">Fruit fly</name>
    <dbReference type="NCBI Taxonomy" id="30033"/>
    <lineage>
        <taxon>Eukaryota</taxon>
        <taxon>Metazoa</taxon>
        <taxon>Ecdysozoa</taxon>
        <taxon>Arthropoda</taxon>
        <taxon>Hexapoda</taxon>
        <taxon>Insecta</taxon>
        <taxon>Pterygota</taxon>
        <taxon>Neoptera</taxon>
        <taxon>Endopterygota</taxon>
        <taxon>Diptera</taxon>
        <taxon>Brachycera</taxon>
        <taxon>Muscomorpha</taxon>
        <taxon>Ephydroidea</taxon>
        <taxon>Drosophilidae</taxon>
        <taxon>Drosophila</taxon>
        <taxon>Sophophora</taxon>
    </lineage>
</organism>
<dbReference type="PANTHER" id="PTHR21411">
    <property type="entry name" value="APONTIC"/>
    <property type="match status" value="1"/>
</dbReference>
<feature type="compositionally biased region" description="Basic residues" evidence="7">
    <location>
        <begin position="32"/>
        <end position="47"/>
    </location>
</feature>
<gene>
    <name evidence="10" type="primary">LOC108080535</name>
</gene>
<feature type="compositionally biased region" description="Basic and acidic residues" evidence="7">
    <location>
        <begin position="209"/>
        <end position="218"/>
    </location>
</feature>
<feature type="region of interest" description="Disordered" evidence="7">
    <location>
        <begin position="191"/>
        <end position="218"/>
    </location>
</feature>
<keyword evidence="5" id="KW-0804">Transcription</keyword>
<feature type="compositionally biased region" description="Low complexity" evidence="7">
    <location>
        <begin position="470"/>
        <end position="498"/>
    </location>
</feature>
<feature type="compositionally biased region" description="Low complexity" evidence="7">
    <location>
        <begin position="682"/>
        <end position="692"/>
    </location>
</feature>
<dbReference type="RefSeq" id="XP_017030823.1">
    <property type="nucleotide sequence ID" value="XM_017175334.3"/>
</dbReference>
<feature type="compositionally biased region" description="Polar residues" evidence="7">
    <location>
        <begin position="237"/>
        <end position="246"/>
    </location>
</feature>
<proteinExistence type="predicted"/>
<evidence type="ECO:0000256" key="5">
    <source>
        <dbReference type="ARBA" id="ARBA00023163"/>
    </source>
</evidence>
<evidence type="ECO:0000256" key="2">
    <source>
        <dbReference type="ARBA" id="ARBA00016807"/>
    </source>
</evidence>
<evidence type="ECO:0000256" key="7">
    <source>
        <dbReference type="SAM" id="MobiDB-lite"/>
    </source>
</evidence>
<dbReference type="Proteomes" id="UP001652661">
    <property type="component" value="Chromosome X"/>
</dbReference>
<evidence type="ECO:0000259" key="8">
    <source>
        <dbReference type="Pfam" id="PF13873"/>
    </source>
</evidence>
<evidence type="ECO:0000256" key="6">
    <source>
        <dbReference type="ARBA" id="ARBA00025466"/>
    </source>
</evidence>
<comment type="subunit">
    <text evidence="1">Self-associates forming complexes of several hundred monomers.</text>
</comment>
<evidence type="ECO:0000256" key="3">
    <source>
        <dbReference type="ARBA" id="ARBA00023015"/>
    </source>
</evidence>
<name>A0A6P4J8E6_DROKI</name>
<dbReference type="GO" id="GO:0003677">
    <property type="term" value="F:DNA binding"/>
    <property type="evidence" value="ECO:0007669"/>
    <property type="project" value="UniProtKB-KW"/>
</dbReference>
<dbReference type="OrthoDB" id="6340111at2759"/>
<feature type="region of interest" description="Disordered" evidence="7">
    <location>
        <begin position="1"/>
        <end position="48"/>
    </location>
</feature>
<keyword evidence="9" id="KW-1185">Reference proteome</keyword>
<keyword evidence="4" id="KW-0238">DNA-binding</keyword>
<evidence type="ECO:0000313" key="10">
    <source>
        <dbReference type="RefSeq" id="XP_017030823.1"/>
    </source>
</evidence>
<feature type="compositionally biased region" description="Gly residues" evidence="7">
    <location>
        <begin position="193"/>
        <end position="208"/>
    </location>
</feature>
<dbReference type="Pfam" id="PF13873">
    <property type="entry name" value="Myb_DNA-bind_5"/>
    <property type="match status" value="1"/>
</dbReference>
<dbReference type="InterPro" id="IPR028002">
    <property type="entry name" value="Myb_DNA-bind_5"/>
</dbReference>
<comment type="function">
    <text evidence="6">Involved in transvection phenomena (= synapsis-dependent gene expression), where the synaptic pairing of chromosomes carrying genes with which zeste interacts influences the expression of these genes. Zeste binds to DNA and stimulates transcription from a nearby promoter.</text>
</comment>
<feature type="compositionally biased region" description="Low complexity" evidence="7">
    <location>
        <begin position="286"/>
        <end position="316"/>
    </location>
</feature>